<dbReference type="Proteomes" id="UP000241690">
    <property type="component" value="Unassembled WGS sequence"/>
</dbReference>
<dbReference type="SUPFAM" id="SSF55221">
    <property type="entry name" value="Yeast killer toxins"/>
    <property type="match status" value="1"/>
</dbReference>
<organism evidence="3 4">
    <name type="scientific">Trichoderma harzianum CBS 226.95</name>
    <dbReference type="NCBI Taxonomy" id="983964"/>
    <lineage>
        <taxon>Eukaryota</taxon>
        <taxon>Fungi</taxon>
        <taxon>Dikarya</taxon>
        <taxon>Ascomycota</taxon>
        <taxon>Pezizomycotina</taxon>
        <taxon>Sordariomycetes</taxon>
        <taxon>Hypocreomycetidae</taxon>
        <taxon>Hypocreales</taxon>
        <taxon>Hypocreaceae</taxon>
        <taxon>Trichoderma</taxon>
    </lineage>
</organism>
<keyword evidence="1" id="KW-0732">Signal</keyword>
<dbReference type="Pfam" id="PF09044">
    <property type="entry name" value="Kp4"/>
    <property type="match status" value="1"/>
</dbReference>
<dbReference type="AlphaFoldDB" id="A0A2T3ZXE3"/>
<dbReference type="RefSeq" id="XP_024769159.1">
    <property type="nucleotide sequence ID" value="XM_024911230.1"/>
</dbReference>
<dbReference type="InterPro" id="IPR011329">
    <property type="entry name" value="Killer_tox_Kp4/SMK"/>
</dbReference>
<dbReference type="GO" id="GO:0005576">
    <property type="term" value="C:extracellular region"/>
    <property type="evidence" value="ECO:0007669"/>
    <property type="project" value="InterPro"/>
</dbReference>
<evidence type="ECO:0000259" key="2">
    <source>
        <dbReference type="Pfam" id="PF09044"/>
    </source>
</evidence>
<feature type="chain" id="PRO_5015724571" description="Killer toxin Kp4 domain-containing protein" evidence="1">
    <location>
        <begin position="22"/>
        <end position="139"/>
    </location>
</feature>
<proteinExistence type="predicted"/>
<protein>
    <recommendedName>
        <fullName evidence="2">Killer toxin Kp4 domain-containing protein</fullName>
    </recommendedName>
</protein>
<feature type="domain" description="Killer toxin Kp4" evidence="2">
    <location>
        <begin position="10"/>
        <end position="122"/>
    </location>
</feature>
<reference evidence="3 4" key="1">
    <citation type="submission" date="2016-07" db="EMBL/GenBank/DDBJ databases">
        <title>Multiple horizontal gene transfer events from other fungi enriched the ability of initially mycotrophic Trichoderma (Ascomycota) to feed on dead plant biomass.</title>
        <authorList>
            <consortium name="DOE Joint Genome Institute"/>
            <person name="Aerts A."/>
            <person name="Atanasova L."/>
            <person name="Chenthamara K."/>
            <person name="Zhang J."/>
            <person name="Grujic M."/>
            <person name="Henrissat B."/>
            <person name="Kuo A."/>
            <person name="Salamov A."/>
            <person name="Lipzen A."/>
            <person name="Labutti K."/>
            <person name="Barry K."/>
            <person name="Miao Y."/>
            <person name="Rahimi M.J."/>
            <person name="Shen Q."/>
            <person name="Grigoriev I.V."/>
            <person name="Kubicek C.P."/>
            <person name="Druzhinina I.S."/>
        </authorList>
    </citation>
    <scope>NUCLEOTIDE SEQUENCE [LARGE SCALE GENOMIC DNA]</scope>
    <source>
        <strain evidence="3 4">CBS 226.95</strain>
    </source>
</reference>
<keyword evidence="4" id="KW-1185">Reference proteome</keyword>
<dbReference type="GeneID" id="36619789"/>
<evidence type="ECO:0000313" key="4">
    <source>
        <dbReference type="Proteomes" id="UP000241690"/>
    </source>
</evidence>
<feature type="signal peptide" evidence="1">
    <location>
        <begin position="1"/>
        <end position="21"/>
    </location>
</feature>
<evidence type="ECO:0000256" key="1">
    <source>
        <dbReference type="SAM" id="SignalP"/>
    </source>
</evidence>
<gene>
    <name evidence="3" type="ORF">M431DRAFT_10061</name>
</gene>
<sequence>MHSNTAITILTALAGIGSVAAEGINCEGAAGCSFAGGGIAKELQGFINSANDGTWFNNGQQIACANGICAFFQGTGGGWGSDAKRLAADIVGHGCSICGSAPFYYPNPNDVSTYGELTFNAVGNDCGVCLCSDPGCSDP</sequence>
<dbReference type="Gene3D" id="3.30.430.10">
    <property type="entry name" value="Killer Toxin P4, subunit A"/>
    <property type="match status" value="1"/>
</dbReference>
<evidence type="ECO:0000313" key="3">
    <source>
        <dbReference type="EMBL" id="PTB49482.1"/>
    </source>
</evidence>
<name>A0A2T3ZXE3_TRIHA</name>
<dbReference type="InterPro" id="IPR015131">
    <property type="entry name" value="Killer_tox_Kp4"/>
</dbReference>
<accession>A0A2T3ZXE3</accession>
<dbReference type="EMBL" id="KZ679692">
    <property type="protein sequence ID" value="PTB49482.1"/>
    <property type="molecule type" value="Genomic_DNA"/>
</dbReference>